<dbReference type="InterPro" id="IPR006058">
    <property type="entry name" value="2Fe2S_fd_BS"/>
</dbReference>
<protein>
    <submittedName>
        <fullName evidence="7">Putative vanillate O-demethylase oxygenase subunit B</fullName>
    </submittedName>
</protein>
<evidence type="ECO:0000259" key="6">
    <source>
        <dbReference type="PROSITE" id="PS51384"/>
    </source>
</evidence>
<evidence type="ECO:0000259" key="5">
    <source>
        <dbReference type="PROSITE" id="PS51085"/>
    </source>
</evidence>
<organism evidence="7 8">
    <name type="scientific">Corynebacterium efficiens (strain DSM 44549 / YS-314 / AJ 12310 / JCM 11189 / NBRC 100395)</name>
    <dbReference type="NCBI Taxonomy" id="196164"/>
    <lineage>
        <taxon>Bacteria</taxon>
        <taxon>Bacillati</taxon>
        <taxon>Actinomycetota</taxon>
        <taxon>Actinomycetes</taxon>
        <taxon>Mycobacteriales</taxon>
        <taxon>Corynebacteriaceae</taxon>
        <taxon>Corynebacterium</taxon>
    </lineage>
</organism>
<dbReference type="CDD" id="cd00207">
    <property type="entry name" value="fer2"/>
    <property type="match status" value="1"/>
</dbReference>
<dbReference type="PROSITE" id="PS51085">
    <property type="entry name" value="2FE2S_FER_2"/>
    <property type="match status" value="1"/>
</dbReference>
<keyword evidence="2" id="KW-0001">2Fe-2S</keyword>
<feature type="region of interest" description="Disordered" evidence="4">
    <location>
        <begin position="1"/>
        <end position="23"/>
    </location>
</feature>
<keyword evidence="2" id="KW-0408">Iron</keyword>
<dbReference type="Gene3D" id="2.40.30.10">
    <property type="entry name" value="Translation factors"/>
    <property type="match status" value="1"/>
</dbReference>
<dbReference type="PROSITE" id="PS00197">
    <property type="entry name" value="2FE2S_FER_1"/>
    <property type="match status" value="1"/>
</dbReference>
<keyword evidence="3" id="KW-0411">Iron-sulfur</keyword>
<feature type="domain" description="FAD-binding FR-type" evidence="6">
    <location>
        <begin position="39"/>
        <end position="140"/>
    </location>
</feature>
<dbReference type="PANTHER" id="PTHR47354:SF2">
    <property type="entry name" value="BLR2392 PROTEIN"/>
    <property type="match status" value="1"/>
</dbReference>
<evidence type="ECO:0000313" key="7">
    <source>
        <dbReference type="EMBL" id="BAC17445.1"/>
    </source>
</evidence>
<evidence type="ECO:0000256" key="4">
    <source>
        <dbReference type="SAM" id="MobiDB-lite"/>
    </source>
</evidence>
<dbReference type="InterPro" id="IPR012675">
    <property type="entry name" value="Beta-grasp_dom_sf"/>
</dbReference>
<dbReference type="InterPro" id="IPR001041">
    <property type="entry name" value="2Fe-2S_ferredoxin-type"/>
</dbReference>
<keyword evidence="7" id="KW-0808">Transferase</keyword>
<evidence type="ECO:0000313" key="8">
    <source>
        <dbReference type="Proteomes" id="UP000001409"/>
    </source>
</evidence>
<dbReference type="GO" id="GO:0016491">
    <property type="term" value="F:oxidoreductase activity"/>
    <property type="evidence" value="ECO:0007669"/>
    <property type="project" value="InterPro"/>
</dbReference>
<dbReference type="InterPro" id="IPR017938">
    <property type="entry name" value="Riboflavin_synthase-like_b-brl"/>
</dbReference>
<evidence type="ECO:0000256" key="3">
    <source>
        <dbReference type="ARBA" id="ARBA00023014"/>
    </source>
</evidence>
<dbReference type="KEGG" id="cef:CE0635"/>
<dbReference type="SUPFAM" id="SSF54292">
    <property type="entry name" value="2Fe-2S ferredoxin-like"/>
    <property type="match status" value="1"/>
</dbReference>
<dbReference type="Proteomes" id="UP000001409">
    <property type="component" value="Chromosome"/>
</dbReference>
<dbReference type="HOGENOM" id="CLU_003827_17_0_11"/>
<keyword evidence="7" id="KW-0489">Methyltransferase</keyword>
<dbReference type="AlphaFoldDB" id="Q8FRX3"/>
<dbReference type="PRINTS" id="PR00409">
    <property type="entry name" value="PHDIOXRDTASE"/>
</dbReference>
<dbReference type="Gene3D" id="3.10.20.30">
    <property type="match status" value="1"/>
</dbReference>
<dbReference type="InterPro" id="IPR039261">
    <property type="entry name" value="FNR_nucleotide-bd"/>
</dbReference>
<dbReference type="Gene3D" id="3.40.50.80">
    <property type="entry name" value="Nucleotide-binding domain of ferredoxin-NADP reductase (FNR) module"/>
    <property type="match status" value="1"/>
</dbReference>
<evidence type="ECO:0000256" key="1">
    <source>
        <dbReference type="ARBA" id="ARBA00001974"/>
    </source>
</evidence>
<dbReference type="CDD" id="cd06185">
    <property type="entry name" value="PDR_like"/>
    <property type="match status" value="1"/>
</dbReference>
<reference evidence="7 8" key="1">
    <citation type="journal article" date="2003" name="Genome Res.">
        <title>Comparative complete genome sequence analysis of the amino acid replacements responsible for the thermostability of Corynebacterium efficiens.</title>
        <authorList>
            <person name="Nishio Y."/>
            <person name="Nakamura Y."/>
            <person name="Kawarabayasi Y."/>
            <person name="Usuda Y."/>
            <person name="Kimura E."/>
            <person name="Sugimoto S."/>
            <person name="Matsui K."/>
            <person name="Yamagishi A."/>
            <person name="Kikuchi H."/>
            <person name="Ikeo K."/>
            <person name="Gojobori T."/>
        </authorList>
    </citation>
    <scope>NUCLEOTIDE SEQUENCE [LARGE SCALE GENOMIC DNA]</scope>
    <source>
        <strain evidence="8">DSM 44549 / YS-314 / AJ 12310 / JCM 11189 / NBRC 100395</strain>
    </source>
</reference>
<accession>Q8FRX3</accession>
<dbReference type="PANTHER" id="PTHR47354">
    <property type="entry name" value="NADH OXIDOREDUCTASE HCR"/>
    <property type="match status" value="1"/>
</dbReference>
<sequence length="382" mass="41873">MGSPHPGKGPGGGEPPAHPHHIRTGQEGVLMDTGSATNLLWQNAEVIATTEIADRIRRITLRPEHPHKVRPGEHLKVKVDINGQQTERSYSIVDADPEGAEVSLTVFHTPNSRGGSTFMHSLVPGQRITVTGPQQDFPLRIGAPRYVLVAGGIGITAIRGMAGLLRRLGADYTIHYAARSPEAMAYREELIAEHGDRLHLYLDSESVTLDIPALIDTIDSGTELYMCGPIRLMDAIRRAWRERELDPTNLRFETFGNSGWFLPESFRVTIPRLGVSTEISENESILEALEKIGVEMMSDCRRGECGLCQVKVLDREGQIDHRDVFFSDRQKKASEKLCACVSRVASTSAAPVPGNSLTELITPDNDSTAPGGRNIHLTIDVP</sequence>
<evidence type="ECO:0000256" key="2">
    <source>
        <dbReference type="ARBA" id="ARBA00022714"/>
    </source>
</evidence>
<dbReference type="SUPFAM" id="SSF52343">
    <property type="entry name" value="Ferredoxin reductase-like, C-terminal NADP-linked domain"/>
    <property type="match status" value="1"/>
</dbReference>
<dbReference type="EMBL" id="BA000035">
    <property type="protein sequence ID" value="BAC17445.1"/>
    <property type="molecule type" value="Genomic_DNA"/>
</dbReference>
<keyword evidence="2" id="KW-0479">Metal-binding</keyword>
<dbReference type="Pfam" id="PF00970">
    <property type="entry name" value="FAD_binding_6"/>
    <property type="match status" value="1"/>
</dbReference>
<dbReference type="SUPFAM" id="SSF63380">
    <property type="entry name" value="Riboflavin synthase domain-like"/>
    <property type="match status" value="1"/>
</dbReference>
<dbReference type="eggNOG" id="COG1018">
    <property type="taxonomic scope" value="Bacteria"/>
</dbReference>
<dbReference type="STRING" id="196164.gene:10741037"/>
<dbReference type="GO" id="GO:0008168">
    <property type="term" value="F:methyltransferase activity"/>
    <property type="evidence" value="ECO:0007669"/>
    <property type="project" value="UniProtKB-KW"/>
</dbReference>
<dbReference type="PROSITE" id="PS51384">
    <property type="entry name" value="FAD_FR"/>
    <property type="match status" value="1"/>
</dbReference>
<dbReference type="InterPro" id="IPR008333">
    <property type="entry name" value="Cbr1-like_FAD-bd_dom"/>
</dbReference>
<dbReference type="GO" id="GO:0032259">
    <property type="term" value="P:methylation"/>
    <property type="evidence" value="ECO:0007669"/>
    <property type="project" value="UniProtKB-KW"/>
</dbReference>
<dbReference type="InterPro" id="IPR036010">
    <property type="entry name" value="2Fe-2S_ferredoxin-like_sf"/>
</dbReference>
<dbReference type="InterPro" id="IPR050415">
    <property type="entry name" value="MRET"/>
</dbReference>
<comment type="cofactor">
    <cofactor evidence="1">
        <name>FAD</name>
        <dbReference type="ChEBI" id="CHEBI:57692"/>
    </cofactor>
</comment>
<dbReference type="Pfam" id="PF00111">
    <property type="entry name" value="Fer2"/>
    <property type="match status" value="1"/>
</dbReference>
<proteinExistence type="predicted"/>
<name>Q8FRX3_COREF</name>
<feature type="domain" description="2Fe-2S ferredoxin-type" evidence="5">
    <location>
        <begin position="266"/>
        <end position="358"/>
    </location>
</feature>
<dbReference type="InterPro" id="IPR017927">
    <property type="entry name" value="FAD-bd_FR_type"/>
</dbReference>
<keyword evidence="8" id="KW-1185">Reference proteome</keyword>
<dbReference type="BRENDA" id="1.14.13.82">
    <property type="organism ID" value="7850"/>
</dbReference>
<dbReference type="GO" id="GO:0051537">
    <property type="term" value="F:2 iron, 2 sulfur cluster binding"/>
    <property type="evidence" value="ECO:0007669"/>
    <property type="project" value="UniProtKB-KW"/>
</dbReference>